<evidence type="ECO:0000313" key="3">
    <source>
        <dbReference type="Proteomes" id="UP000053328"/>
    </source>
</evidence>
<dbReference type="GeneID" id="27338821"/>
<feature type="compositionally biased region" description="Basic and acidic residues" evidence="1">
    <location>
        <begin position="123"/>
        <end position="135"/>
    </location>
</feature>
<feature type="compositionally biased region" description="Gly residues" evidence="1">
    <location>
        <begin position="168"/>
        <end position="184"/>
    </location>
</feature>
<dbReference type="RefSeq" id="XP_016230178.1">
    <property type="nucleotide sequence ID" value="XM_016386046.1"/>
</dbReference>
<evidence type="ECO:0000256" key="1">
    <source>
        <dbReference type="SAM" id="MobiDB-lite"/>
    </source>
</evidence>
<dbReference type="Proteomes" id="UP000053328">
    <property type="component" value="Unassembled WGS sequence"/>
</dbReference>
<feature type="compositionally biased region" description="Polar residues" evidence="1">
    <location>
        <begin position="243"/>
        <end position="279"/>
    </location>
</feature>
<feature type="region of interest" description="Disordered" evidence="1">
    <location>
        <begin position="1"/>
        <end position="231"/>
    </location>
</feature>
<feature type="region of interest" description="Disordered" evidence="1">
    <location>
        <begin position="243"/>
        <end position="310"/>
    </location>
</feature>
<name>A0A0D1ZAE1_9EURO</name>
<keyword evidence="3" id="KW-1185">Reference proteome</keyword>
<sequence length="699" mass="80333">MSRREYRDESNHIGRPRRPDNYGPRFEARSPYQRTRSSSPRRSSGQGHGDLHADDDYERRHRRRGRYSDSESSGDERRRALEYERRQEQRRREYVELERLQSERAEFERRHGNAQQSGSHRQYGHERSNESEVEQRSTPNSFGDSRGRGRRRNHHGRGGRDTPRGRGRGQGSGRGRGRGQGGGRQHQSPHENEPENSQPADPLVERLRRSHARLVAKSGLSEERKKELEEELAQDLADFIATRSNSGSTVGNQTTGEVSQPATKLAAQETQNASVQEVNQADKEDHRMSNTTEVAEQSLASNPEASMQPTPDQTAQEVEALRGQLARVEHLVVQCQAQNMSTEQKFGILPAVFQAIEDIRLANEANRVDAQFLNNRMSTGFEVTAQILAEHNHQARLTNQNVLYMGEQIQQVRDDVMDVDYTHEQRYNLMMEGWRKYFLYHQQVIESGPLELEYDLATLEIQDRPLRQLMAPERADTEVARVPVTDSNPTAMTNDKGRQCDDPTVEAKAQQETWLQEIRNYWHNYSANLQNVGEVVKQVLETHYQGDEFQTEEFQGHCTAFATYLKGIRDDIDPFWNECMLLHISAWGSYGDIPQEATEQQKQDEYGIAMNKSNAAKSQLEQRMKEVAKAIRNDGIFMIAKFDGVDERTTPEVFLARWRPVYHKVLQLLGLQDSNEPTFEPEDVLLYCGEKNHTVMDQS</sequence>
<feature type="compositionally biased region" description="Basic and acidic residues" evidence="1">
    <location>
        <begin position="49"/>
        <end position="59"/>
    </location>
</feature>
<accession>A0A0D1ZAE1</accession>
<evidence type="ECO:0000313" key="2">
    <source>
        <dbReference type="EMBL" id="KIW09962.1"/>
    </source>
</evidence>
<protein>
    <submittedName>
        <fullName evidence="2">Uncharacterized protein</fullName>
    </submittedName>
</protein>
<organism evidence="2 3">
    <name type="scientific">Exophiala spinifera</name>
    <dbReference type="NCBI Taxonomy" id="91928"/>
    <lineage>
        <taxon>Eukaryota</taxon>
        <taxon>Fungi</taxon>
        <taxon>Dikarya</taxon>
        <taxon>Ascomycota</taxon>
        <taxon>Pezizomycotina</taxon>
        <taxon>Eurotiomycetes</taxon>
        <taxon>Chaetothyriomycetidae</taxon>
        <taxon>Chaetothyriales</taxon>
        <taxon>Herpotrichiellaceae</taxon>
        <taxon>Exophiala</taxon>
    </lineage>
</organism>
<feature type="compositionally biased region" description="Basic and acidic residues" evidence="1">
    <location>
        <begin position="66"/>
        <end position="111"/>
    </location>
</feature>
<proteinExistence type="predicted"/>
<dbReference type="VEuPathDB" id="FungiDB:PV08_11738"/>
<dbReference type="AlphaFoldDB" id="A0A0D1ZAE1"/>
<feature type="compositionally biased region" description="Low complexity" evidence="1">
    <location>
        <begin position="29"/>
        <end position="44"/>
    </location>
</feature>
<reference evidence="2 3" key="1">
    <citation type="submission" date="2015-01" db="EMBL/GenBank/DDBJ databases">
        <title>The Genome Sequence of Exophiala spinifera CBS89968.</title>
        <authorList>
            <consortium name="The Broad Institute Genomics Platform"/>
            <person name="Cuomo C."/>
            <person name="de Hoog S."/>
            <person name="Gorbushina A."/>
            <person name="Stielow B."/>
            <person name="Teixiera M."/>
            <person name="Abouelleil A."/>
            <person name="Chapman S.B."/>
            <person name="Priest M."/>
            <person name="Young S.K."/>
            <person name="Wortman J."/>
            <person name="Nusbaum C."/>
            <person name="Birren B."/>
        </authorList>
    </citation>
    <scope>NUCLEOTIDE SEQUENCE [LARGE SCALE GENOMIC DNA]</scope>
    <source>
        <strain evidence="2 3">CBS 89968</strain>
    </source>
</reference>
<gene>
    <name evidence="2" type="ORF">PV08_11738</name>
</gene>
<feature type="compositionally biased region" description="Basic and acidic residues" evidence="1">
    <location>
        <begin position="1"/>
        <end position="20"/>
    </location>
</feature>
<dbReference type="HOGENOM" id="CLU_394328_0_0_1"/>
<feature type="compositionally biased region" description="Polar residues" evidence="1">
    <location>
        <begin position="289"/>
        <end position="310"/>
    </location>
</feature>
<feature type="compositionally biased region" description="Basic residues" evidence="1">
    <location>
        <begin position="148"/>
        <end position="157"/>
    </location>
</feature>
<dbReference type="EMBL" id="KN847501">
    <property type="protein sequence ID" value="KIW09962.1"/>
    <property type="molecule type" value="Genomic_DNA"/>
</dbReference>